<dbReference type="OrthoDB" id="10255048at2759"/>
<feature type="coiled-coil region" evidence="1">
    <location>
        <begin position="133"/>
        <end position="164"/>
    </location>
</feature>
<dbReference type="RefSeq" id="XP_009857403.1">
    <property type="nucleotide sequence ID" value="XM_009859101.3"/>
</dbReference>
<keyword evidence="3" id="KW-1185">Reference proteome</keyword>
<reference evidence="2" key="3">
    <citation type="submission" date="2025-08" db="UniProtKB">
        <authorList>
            <consortium name="Ensembl"/>
        </authorList>
    </citation>
    <scope>IDENTIFICATION</scope>
</reference>
<accession>A0A1W3JLA6</accession>
<dbReference type="AlphaFoldDB" id="F7BAG3"/>
<gene>
    <name evidence="2" type="primary">LOC100176700</name>
</gene>
<reference evidence="2" key="4">
    <citation type="submission" date="2025-09" db="UniProtKB">
        <authorList>
            <consortium name="Ensembl"/>
        </authorList>
    </citation>
    <scope>IDENTIFICATION</scope>
</reference>
<dbReference type="Ensembl" id="ENSCINT00000013714.3">
    <property type="protein sequence ID" value="ENSCINP00000013714.3"/>
    <property type="gene ID" value="ENSCING00000012871.2"/>
</dbReference>
<evidence type="ECO:0000256" key="1">
    <source>
        <dbReference type="SAM" id="Coils"/>
    </source>
</evidence>
<name>F7BAG3_CIOIN</name>
<feature type="coiled-coil region" evidence="1">
    <location>
        <begin position="298"/>
        <end position="332"/>
    </location>
</feature>
<dbReference type="InParanoid" id="F7BAG3"/>
<dbReference type="Gene3D" id="1.20.5.1700">
    <property type="match status" value="1"/>
</dbReference>
<evidence type="ECO:0000313" key="2">
    <source>
        <dbReference type="Ensembl" id="ENSCINP00000013714.3"/>
    </source>
</evidence>
<reference evidence="2" key="2">
    <citation type="journal article" date="2008" name="Genome Biol.">
        <title>Improved genome assembly and evidence-based global gene model set for the chordate Ciona intestinalis: new insight into intron and operon populations.</title>
        <authorList>
            <person name="Satou Y."/>
            <person name="Mineta K."/>
            <person name="Ogasawara M."/>
            <person name="Sasakura Y."/>
            <person name="Shoguchi E."/>
            <person name="Ueno K."/>
            <person name="Yamada L."/>
            <person name="Matsumoto J."/>
            <person name="Wasserscheid J."/>
            <person name="Dewar K."/>
            <person name="Wiley G.B."/>
            <person name="Macmil S.L."/>
            <person name="Roe B.A."/>
            <person name="Zeller R.W."/>
            <person name="Hastings K.E."/>
            <person name="Lemaire P."/>
            <person name="Lindquist E."/>
            <person name="Endo T."/>
            <person name="Hotta K."/>
            <person name="Inaba K."/>
        </authorList>
    </citation>
    <scope>NUCLEOTIDE SEQUENCE [LARGE SCALE GENOMIC DNA]</scope>
    <source>
        <strain evidence="2">wild type</strain>
    </source>
</reference>
<sequence length="335" mass="38932">MDSFIAWDEFLNKELSKHVSPTESELRKQSLFVQFDPLLKRSPLIKDPKYVGSESEGSISGGDNVFETPKQKLIDFEYVEVKESINRSSPSIMMMNMDDHEVDVDGRSSIMIPSHQPTHTTSYADDEDPQEEIQKMEEEKKIKRREREREILRMEEEIKQLDAELENPPDNSDVVQLMRVIKECEREADVILEKAELDLNSNKQMVHESTSDCISSNEVLENYRKKTKNVVSLLKNKNQVENLLRGELDQNLQIFAKDLGERNKVEMNSKEEDMKFKKETNDMMAMEDREILALESILKKEILEVEGLDVELQETRQKREELTKMCDELIAAVGN</sequence>
<keyword evidence="1" id="KW-0175">Coiled coil</keyword>
<dbReference type="KEGG" id="cin:100176700"/>
<dbReference type="HOGENOM" id="CLU_762806_0_0_1"/>
<dbReference type="GeneID" id="100176700"/>
<protein>
    <submittedName>
        <fullName evidence="2">Transforming acidic coiled-coil-containing protein 3-like</fullName>
    </submittedName>
</protein>
<accession>F7BAG3</accession>
<proteinExistence type="predicted"/>
<organism evidence="2 3">
    <name type="scientific">Ciona intestinalis</name>
    <name type="common">Transparent sea squirt</name>
    <name type="synonym">Ascidia intestinalis</name>
    <dbReference type="NCBI Taxonomy" id="7719"/>
    <lineage>
        <taxon>Eukaryota</taxon>
        <taxon>Metazoa</taxon>
        <taxon>Chordata</taxon>
        <taxon>Tunicata</taxon>
        <taxon>Ascidiacea</taxon>
        <taxon>Phlebobranchia</taxon>
        <taxon>Cionidae</taxon>
        <taxon>Ciona</taxon>
    </lineage>
</organism>
<dbReference type="EMBL" id="EAAA01000228">
    <property type="status" value="NOT_ANNOTATED_CDS"/>
    <property type="molecule type" value="Genomic_DNA"/>
</dbReference>
<dbReference type="GeneTree" id="ENSGT00660000096750"/>
<dbReference type="Proteomes" id="UP000008144">
    <property type="component" value="Chromosome 1"/>
</dbReference>
<reference evidence="3" key="1">
    <citation type="journal article" date="2002" name="Science">
        <title>The draft genome of Ciona intestinalis: insights into chordate and vertebrate origins.</title>
        <authorList>
            <person name="Dehal P."/>
            <person name="Satou Y."/>
            <person name="Campbell R.K."/>
            <person name="Chapman J."/>
            <person name="Degnan B."/>
            <person name="De Tomaso A."/>
            <person name="Davidson B."/>
            <person name="Di Gregorio A."/>
            <person name="Gelpke M."/>
            <person name="Goodstein D.M."/>
            <person name="Harafuji N."/>
            <person name="Hastings K.E."/>
            <person name="Ho I."/>
            <person name="Hotta K."/>
            <person name="Huang W."/>
            <person name="Kawashima T."/>
            <person name="Lemaire P."/>
            <person name="Martinez D."/>
            <person name="Meinertzhagen I.A."/>
            <person name="Necula S."/>
            <person name="Nonaka M."/>
            <person name="Putnam N."/>
            <person name="Rash S."/>
            <person name="Saiga H."/>
            <person name="Satake M."/>
            <person name="Terry A."/>
            <person name="Yamada L."/>
            <person name="Wang H.G."/>
            <person name="Awazu S."/>
            <person name="Azumi K."/>
            <person name="Boore J."/>
            <person name="Branno M."/>
            <person name="Chin-Bow S."/>
            <person name="DeSantis R."/>
            <person name="Doyle S."/>
            <person name="Francino P."/>
            <person name="Keys D.N."/>
            <person name="Haga S."/>
            <person name="Hayashi H."/>
            <person name="Hino K."/>
            <person name="Imai K.S."/>
            <person name="Inaba K."/>
            <person name="Kano S."/>
            <person name="Kobayashi K."/>
            <person name="Kobayashi M."/>
            <person name="Lee B.I."/>
            <person name="Makabe K.W."/>
            <person name="Manohar C."/>
            <person name="Matassi G."/>
            <person name="Medina M."/>
            <person name="Mochizuki Y."/>
            <person name="Mount S."/>
            <person name="Morishita T."/>
            <person name="Miura S."/>
            <person name="Nakayama A."/>
            <person name="Nishizaka S."/>
            <person name="Nomoto H."/>
            <person name="Ohta F."/>
            <person name="Oishi K."/>
            <person name="Rigoutsos I."/>
            <person name="Sano M."/>
            <person name="Sasaki A."/>
            <person name="Sasakura Y."/>
            <person name="Shoguchi E."/>
            <person name="Shin-i T."/>
            <person name="Spagnuolo A."/>
            <person name="Stainier D."/>
            <person name="Suzuki M.M."/>
            <person name="Tassy O."/>
            <person name="Takatori N."/>
            <person name="Tokuoka M."/>
            <person name="Yagi K."/>
            <person name="Yoshizaki F."/>
            <person name="Wada S."/>
            <person name="Zhang C."/>
            <person name="Hyatt P.D."/>
            <person name="Larimer F."/>
            <person name="Detter C."/>
            <person name="Doggett N."/>
            <person name="Glavina T."/>
            <person name="Hawkins T."/>
            <person name="Richardson P."/>
            <person name="Lucas S."/>
            <person name="Kohara Y."/>
            <person name="Levine M."/>
            <person name="Satoh N."/>
            <person name="Rokhsar D.S."/>
        </authorList>
    </citation>
    <scope>NUCLEOTIDE SEQUENCE [LARGE SCALE GENOMIC DNA]</scope>
</reference>
<evidence type="ECO:0000313" key="3">
    <source>
        <dbReference type="Proteomes" id="UP000008144"/>
    </source>
</evidence>